<feature type="compositionally biased region" description="Basic and acidic residues" evidence="1">
    <location>
        <begin position="50"/>
        <end position="71"/>
    </location>
</feature>
<reference evidence="2" key="1">
    <citation type="submission" date="2023-08" db="EMBL/GenBank/DDBJ databases">
        <authorList>
            <person name="Alioto T."/>
            <person name="Alioto T."/>
            <person name="Gomez Garrido J."/>
        </authorList>
    </citation>
    <scope>NUCLEOTIDE SEQUENCE</scope>
</reference>
<accession>A0AAV1FVN2</accession>
<feature type="region of interest" description="Disordered" evidence="1">
    <location>
        <begin position="1"/>
        <end position="71"/>
    </location>
</feature>
<evidence type="ECO:0000313" key="3">
    <source>
        <dbReference type="Proteomes" id="UP001178508"/>
    </source>
</evidence>
<proteinExistence type="predicted"/>
<dbReference type="Proteomes" id="UP001178508">
    <property type="component" value="Chromosome 9"/>
</dbReference>
<dbReference type="EMBL" id="OY660872">
    <property type="protein sequence ID" value="CAJ1064584.1"/>
    <property type="molecule type" value="Genomic_DNA"/>
</dbReference>
<evidence type="ECO:0000256" key="1">
    <source>
        <dbReference type="SAM" id="MobiDB-lite"/>
    </source>
</evidence>
<sequence length="135" mass="15485">MTSRLQDVASAADPVLSGCVSRQGPASPSGPAPRLTDDNTATLCLHRARSSAEHDRGRQYERERNKGREEVEKDRLRGFSRMSLCFSHAFLWPFERRRLLSDDLLYVGWKKKSSYAFAQQRLLRWSDVLLQKDST</sequence>
<keyword evidence="3" id="KW-1185">Reference proteome</keyword>
<organism evidence="2 3">
    <name type="scientific">Xyrichtys novacula</name>
    <name type="common">Pearly razorfish</name>
    <name type="synonym">Hemipteronotus novacula</name>
    <dbReference type="NCBI Taxonomy" id="13765"/>
    <lineage>
        <taxon>Eukaryota</taxon>
        <taxon>Metazoa</taxon>
        <taxon>Chordata</taxon>
        <taxon>Craniata</taxon>
        <taxon>Vertebrata</taxon>
        <taxon>Euteleostomi</taxon>
        <taxon>Actinopterygii</taxon>
        <taxon>Neopterygii</taxon>
        <taxon>Teleostei</taxon>
        <taxon>Neoteleostei</taxon>
        <taxon>Acanthomorphata</taxon>
        <taxon>Eupercaria</taxon>
        <taxon>Labriformes</taxon>
        <taxon>Labridae</taxon>
        <taxon>Xyrichtys</taxon>
    </lineage>
</organism>
<gene>
    <name evidence="2" type="ORF">XNOV1_A038298</name>
</gene>
<evidence type="ECO:0000313" key="2">
    <source>
        <dbReference type="EMBL" id="CAJ1064584.1"/>
    </source>
</evidence>
<protein>
    <submittedName>
        <fullName evidence="2">Uncharacterized protein</fullName>
    </submittedName>
</protein>
<name>A0AAV1FVN2_XYRNO</name>
<dbReference type="AlphaFoldDB" id="A0AAV1FVN2"/>